<keyword evidence="7" id="KW-0717">Septation</keyword>
<proteinExistence type="inferred from homology"/>
<dbReference type="GO" id="GO:0032153">
    <property type="term" value="C:cell division site"/>
    <property type="evidence" value="ECO:0007669"/>
    <property type="project" value="TreeGrafter"/>
</dbReference>
<evidence type="ECO:0000256" key="8">
    <source>
        <dbReference type="ARBA" id="ARBA00023306"/>
    </source>
</evidence>
<keyword evidence="8" id="KW-0131">Cell cycle</keyword>
<comment type="caution">
    <text evidence="12">The sequence shown here is derived from an EMBL/GenBank/DDBJ whole genome shotgun (WGS) entry which is preliminary data.</text>
</comment>
<dbReference type="GO" id="GO:0005829">
    <property type="term" value="C:cytosol"/>
    <property type="evidence" value="ECO:0007669"/>
    <property type="project" value="TreeGrafter"/>
</dbReference>
<accession>A0A3N0VKN6</accession>
<dbReference type="PANTHER" id="PTHR34981:SF1">
    <property type="entry name" value="CELL DIVISION PROTEIN ZAPA"/>
    <property type="match status" value="1"/>
</dbReference>
<dbReference type="GO" id="GO:0000917">
    <property type="term" value="P:division septum assembly"/>
    <property type="evidence" value="ECO:0007669"/>
    <property type="project" value="UniProtKB-KW"/>
</dbReference>
<comment type="subcellular location">
    <subcellularLocation>
        <location evidence="1">Cytoplasm</location>
    </subcellularLocation>
</comment>
<evidence type="ECO:0000256" key="3">
    <source>
        <dbReference type="ARBA" id="ARBA00015195"/>
    </source>
</evidence>
<dbReference type="InterPro" id="IPR042233">
    <property type="entry name" value="Cell_div_ZapA_N"/>
</dbReference>
<dbReference type="Proteomes" id="UP000282106">
    <property type="component" value="Unassembled WGS sequence"/>
</dbReference>
<dbReference type="FunCoup" id="A0A3N0VKN6">
    <property type="interactions" value="62"/>
</dbReference>
<evidence type="ECO:0000256" key="10">
    <source>
        <dbReference type="ARBA" id="ARBA00026068"/>
    </source>
</evidence>
<dbReference type="Gene3D" id="3.30.160.880">
    <property type="entry name" value="Cell division protein ZapA protomer, N-terminal domain"/>
    <property type="match status" value="1"/>
</dbReference>
<dbReference type="InterPro" id="IPR036192">
    <property type="entry name" value="Cell_div_ZapA-like_sf"/>
</dbReference>
<dbReference type="GO" id="GO:0043093">
    <property type="term" value="P:FtsZ-dependent cytokinesis"/>
    <property type="evidence" value="ECO:0007669"/>
    <property type="project" value="TreeGrafter"/>
</dbReference>
<evidence type="ECO:0000256" key="11">
    <source>
        <dbReference type="ARBA" id="ARBA00033158"/>
    </source>
</evidence>
<evidence type="ECO:0000313" key="12">
    <source>
        <dbReference type="EMBL" id="ROH93329.1"/>
    </source>
</evidence>
<organism evidence="12 13">
    <name type="scientific">Stagnimonas aquatica</name>
    <dbReference type="NCBI Taxonomy" id="2689987"/>
    <lineage>
        <taxon>Bacteria</taxon>
        <taxon>Pseudomonadati</taxon>
        <taxon>Pseudomonadota</taxon>
        <taxon>Gammaproteobacteria</taxon>
        <taxon>Nevskiales</taxon>
        <taxon>Nevskiaceae</taxon>
        <taxon>Stagnimonas</taxon>
    </lineage>
</organism>
<evidence type="ECO:0000256" key="6">
    <source>
        <dbReference type="ARBA" id="ARBA00023054"/>
    </source>
</evidence>
<comment type="function">
    <text evidence="9">Activator of cell division through the inhibition of FtsZ GTPase activity, therefore promoting FtsZ assembly into bundles of protofilaments necessary for the formation of the division Z ring. It is recruited early at mid-cell but it is not essential for cell division.</text>
</comment>
<protein>
    <recommendedName>
        <fullName evidence="3">Cell division protein ZapA</fullName>
    </recommendedName>
    <alternativeName>
        <fullName evidence="11">Z ring-associated protein ZapA</fullName>
    </alternativeName>
</protein>
<dbReference type="EMBL" id="RJVO01000001">
    <property type="protein sequence ID" value="ROH93329.1"/>
    <property type="molecule type" value="Genomic_DNA"/>
</dbReference>
<dbReference type="Gene3D" id="1.20.5.50">
    <property type="match status" value="1"/>
</dbReference>
<dbReference type="GO" id="GO:0000921">
    <property type="term" value="P:septin ring assembly"/>
    <property type="evidence" value="ECO:0007669"/>
    <property type="project" value="TreeGrafter"/>
</dbReference>
<dbReference type="SUPFAM" id="SSF102829">
    <property type="entry name" value="Cell division protein ZapA-like"/>
    <property type="match status" value="1"/>
</dbReference>
<comment type="similarity">
    <text evidence="2">Belongs to the ZapA family. Type 1 subfamily.</text>
</comment>
<comment type="subunit">
    <text evidence="10">Homodimer. Interacts with FtsZ.</text>
</comment>
<evidence type="ECO:0000256" key="7">
    <source>
        <dbReference type="ARBA" id="ARBA00023210"/>
    </source>
</evidence>
<dbReference type="PANTHER" id="PTHR34981">
    <property type="entry name" value="CELL DIVISION PROTEIN ZAPA"/>
    <property type="match status" value="1"/>
</dbReference>
<gene>
    <name evidence="12" type="ORF">ED208_02055</name>
</gene>
<dbReference type="GO" id="GO:0030428">
    <property type="term" value="C:cell septum"/>
    <property type="evidence" value="ECO:0007669"/>
    <property type="project" value="TreeGrafter"/>
</dbReference>
<dbReference type="Pfam" id="PF05164">
    <property type="entry name" value="ZapA"/>
    <property type="match status" value="1"/>
</dbReference>
<evidence type="ECO:0000313" key="13">
    <source>
        <dbReference type="Proteomes" id="UP000282106"/>
    </source>
</evidence>
<keyword evidence="13" id="KW-1185">Reference proteome</keyword>
<evidence type="ECO:0000256" key="2">
    <source>
        <dbReference type="ARBA" id="ARBA00010074"/>
    </source>
</evidence>
<reference evidence="12 13" key="1">
    <citation type="submission" date="2018-10" db="EMBL/GenBank/DDBJ databases">
        <authorList>
            <person name="Chen W.-M."/>
        </authorList>
    </citation>
    <scope>NUCLEOTIDE SEQUENCE [LARGE SCALE GENOMIC DNA]</scope>
    <source>
        <strain evidence="12 13">THS-13</strain>
    </source>
</reference>
<name>A0A3N0VKN6_9GAMM</name>
<evidence type="ECO:0000256" key="1">
    <source>
        <dbReference type="ARBA" id="ARBA00004496"/>
    </source>
</evidence>
<dbReference type="InterPro" id="IPR007838">
    <property type="entry name" value="Cell_div_ZapA-like"/>
</dbReference>
<dbReference type="InParanoid" id="A0A3N0VKN6"/>
<evidence type="ECO:0000256" key="5">
    <source>
        <dbReference type="ARBA" id="ARBA00022618"/>
    </source>
</evidence>
<keyword evidence="5 12" id="KW-0132">Cell division</keyword>
<evidence type="ECO:0000256" key="4">
    <source>
        <dbReference type="ARBA" id="ARBA00022490"/>
    </source>
</evidence>
<keyword evidence="6" id="KW-0175">Coiled coil</keyword>
<keyword evidence="4" id="KW-0963">Cytoplasm</keyword>
<dbReference type="AlphaFoldDB" id="A0A3N0VKN6"/>
<dbReference type="RefSeq" id="WP_123210184.1">
    <property type="nucleotide sequence ID" value="NZ_RJVO01000001.1"/>
</dbReference>
<sequence length="106" mass="11534">MKPAAKPDVLTVTVKIMGREYAVQCAPNEHEALVTSAEILNERMNAIKKRGRALGAEKIAVMAALNLTRELLALQGDANVVTPDSQALERLRQLGHDIDSTLNDTE</sequence>
<evidence type="ECO:0000256" key="9">
    <source>
        <dbReference type="ARBA" id="ARBA00024910"/>
    </source>
</evidence>